<proteinExistence type="predicted"/>
<dbReference type="EMBL" id="JACIEZ010000005">
    <property type="protein sequence ID" value="MBB4065749.1"/>
    <property type="molecule type" value="Genomic_DNA"/>
</dbReference>
<comment type="caution">
    <text evidence="1">The sequence shown here is derived from an EMBL/GenBank/DDBJ whole genome shotgun (WGS) entry which is preliminary data.</text>
</comment>
<gene>
    <name evidence="1" type="ORF">GGR23_002956</name>
</gene>
<name>A0A7W6J6M6_9HYPH</name>
<protein>
    <submittedName>
        <fullName evidence="1">Uncharacterized protein (DUF433 family)</fullName>
    </submittedName>
</protein>
<dbReference type="InterPro" id="IPR007367">
    <property type="entry name" value="DUF433"/>
</dbReference>
<keyword evidence="2" id="KW-1185">Reference proteome</keyword>
<organism evidence="1 2">
    <name type="scientific">Gellertiella hungarica</name>
    <dbReference type="NCBI Taxonomy" id="1572859"/>
    <lineage>
        <taxon>Bacteria</taxon>
        <taxon>Pseudomonadati</taxon>
        <taxon>Pseudomonadota</taxon>
        <taxon>Alphaproteobacteria</taxon>
        <taxon>Hyphomicrobiales</taxon>
        <taxon>Rhizobiaceae</taxon>
        <taxon>Gellertiella</taxon>
    </lineage>
</organism>
<dbReference type="InterPro" id="IPR009057">
    <property type="entry name" value="Homeodomain-like_sf"/>
</dbReference>
<dbReference type="RefSeq" id="WP_183367028.1">
    <property type="nucleotide sequence ID" value="NZ_JACIEZ010000005.1"/>
</dbReference>
<dbReference type="AlphaFoldDB" id="A0A7W6J6M6"/>
<reference evidence="1 2" key="1">
    <citation type="submission" date="2020-08" db="EMBL/GenBank/DDBJ databases">
        <title>Genomic Encyclopedia of Type Strains, Phase IV (KMG-IV): sequencing the most valuable type-strain genomes for metagenomic binning, comparative biology and taxonomic classification.</title>
        <authorList>
            <person name="Goeker M."/>
        </authorList>
    </citation>
    <scope>NUCLEOTIDE SEQUENCE [LARGE SCALE GENOMIC DNA]</scope>
    <source>
        <strain evidence="1 2">DSM 29853</strain>
    </source>
</reference>
<dbReference type="Proteomes" id="UP000528286">
    <property type="component" value="Unassembled WGS sequence"/>
</dbReference>
<dbReference type="SUPFAM" id="SSF46689">
    <property type="entry name" value="Homeodomain-like"/>
    <property type="match status" value="1"/>
</dbReference>
<dbReference type="InterPro" id="IPR036388">
    <property type="entry name" value="WH-like_DNA-bd_sf"/>
</dbReference>
<dbReference type="Pfam" id="PF04255">
    <property type="entry name" value="DUF433"/>
    <property type="match status" value="1"/>
</dbReference>
<evidence type="ECO:0000313" key="2">
    <source>
        <dbReference type="Proteomes" id="UP000528286"/>
    </source>
</evidence>
<evidence type="ECO:0000313" key="1">
    <source>
        <dbReference type="EMBL" id="MBB4065749.1"/>
    </source>
</evidence>
<accession>A0A7W6J6M6</accession>
<dbReference type="Gene3D" id="1.10.10.10">
    <property type="entry name" value="Winged helix-like DNA-binding domain superfamily/Winged helix DNA-binding domain"/>
    <property type="match status" value="1"/>
</dbReference>
<sequence>MFDTKKDVRTLSARAPSQIGKVSRNRRIAHNMSVVAGTRVPVRSIREFAEAGYSAEKIAKEYPTLTIEDIKAVLENDRAA</sequence>